<feature type="compositionally biased region" description="Basic and acidic residues" evidence="1">
    <location>
        <begin position="316"/>
        <end position="346"/>
    </location>
</feature>
<evidence type="ECO:0000256" key="1">
    <source>
        <dbReference type="SAM" id="MobiDB-lite"/>
    </source>
</evidence>
<evidence type="ECO:0000313" key="2">
    <source>
        <dbReference type="EMBL" id="CAB4720915.1"/>
    </source>
</evidence>
<feature type="region of interest" description="Disordered" evidence="1">
    <location>
        <begin position="498"/>
        <end position="537"/>
    </location>
</feature>
<protein>
    <submittedName>
        <fullName evidence="2">Unannotated protein</fullName>
    </submittedName>
</protein>
<gene>
    <name evidence="2" type="ORF">UFOPK2579_01972</name>
</gene>
<feature type="region of interest" description="Disordered" evidence="1">
    <location>
        <begin position="419"/>
        <end position="443"/>
    </location>
</feature>
<feature type="region of interest" description="Disordered" evidence="1">
    <location>
        <begin position="279"/>
        <end position="373"/>
    </location>
</feature>
<feature type="compositionally biased region" description="Basic and acidic residues" evidence="1">
    <location>
        <begin position="426"/>
        <end position="438"/>
    </location>
</feature>
<reference evidence="2" key="1">
    <citation type="submission" date="2020-05" db="EMBL/GenBank/DDBJ databases">
        <authorList>
            <person name="Chiriac C."/>
            <person name="Salcher M."/>
            <person name="Ghai R."/>
            <person name="Kavagutti S V."/>
        </authorList>
    </citation>
    <scope>NUCLEOTIDE SEQUENCE</scope>
</reference>
<organism evidence="2">
    <name type="scientific">freshwater metagenome</name>
    <dbReference type="NCBI Taxonomy" id="449393"/>
    <lineage>
        <taxon>unclassified sequences</taxon>
        <taxon>metagenomes</taxon>
        <taxon>ecological metagenomes</taxon>
    </lineage>
</organism>
<proteinExistence type="predicted"/>
<accession>A0A6J6RIQ2</accession>
<dbReference type="EMBL" id="CAEZXR010000256">
    <property type="protein sequence ID" value="CAB4720915.1"/>
    <property type="molecule type" value="Genomic_DNA"/>
</dbReference>
<name>A0A6J6RIQ2_9ZZZZ</name>
<feature type="compositionally biased region" description="Basic and acidic residues" evidence="1">
    <location>
        <begin position="281"/>
        <end position="297"/>
    </location>
</feature>
<dbReference type="AlphaFoldDB" id="A0A6J6RIQ2"/>
<sequence length="537" mass="56674">MAGDDGHQLAAAAEQPVEDLGGDGVLVLADDREVARDHPQHVARLARPGHRHRLASREGDGAGAGVPRCRGHLEDVLVEPTARLVDGDRREALDLGVGRDDSHAYAVVGDRGARRELGDPQRVTVVGQHDHLGPGAADDRVEHLAGGGAPTRAAVDHDRAGLLEELAQPRAGRDGDDAPPRARRLGLLARRPVVGEVGDPDAVWTPRLDAGLDRGADIVDVHMDVPQLLVADDHEGVAEGGEAGAEPPDAVRGRVEQVHHLVRRPALAQVVARLRQRALRHRDQVTSETGGDRDRSSAGHGGVGGVEDDGVAAPARVDHPGVAEGGELTRRGLERCARGRRSRAEDVAPAGVGISGQRDGRLGGGTGDREHGALDRHLHGGVARLRGQVQGVGEHDHVALVGRGLGESTADRAQHLAQDDAGVAARTEERPATEGGQHRRERRLRARRHLVQRTTQRVAGRRDGEVHVRAGVAVGDGIDVERVDLLARRLERVGGDVDEAQDDGELDAAAGAGCFHRLPRGSGAGGSRPPTRPSEDE</sequence>